<accession>A0A2R4MC23</accession>
<dbReference type="SUPFAM" id="SSF56436">
    <property type="entry name" value="C-type lectin-like"/>
    <property type="match status" value="1"/>
</dbReference>
<dbReference type="EMBL" id="CP021330">
    <property type="protein sequence ID" value="AVX03419.1"/>
    <property type="molecule type" value="Genomic_DNA"/>
</dbReference>
<dbReference type="InterPro" id="IPR042095">
    <property type="entry name" value="SUMF_sf"/>
</dbReference>
<dbReference type="AlphaFoldDB" id="A0A2R4MC23"/>
<feature type="domain" description="Sulfatase-modifying factor enzyme-like" evidence="1">
    <location>
        <begin position="12"/>
        <end position="224"/>
    </location>
</feature>
<keyword evidence="2" id="KW-0418">Kinase</keyword>
<evidence type="ECO:0000259" key="1">
    <source>
        <dbReference type="Pfam" id="PF03781"/>
    </source>
</evidence>
<dbReference type="InterPro" id="IPR016187">
    <property type="entry name" value="CTDL_fold"/>
</dbReference>
<evidence type="ECO:0000313" key="3">
    <source>
        <dbReference type="Proteomes" id="UP000258927"/>
    </source>
</evidence>
<keyword evidence="3" id="KW-1185">Reference proteome</keyword>
<name>A0A2R4MC23_9HYPH</name>
<organism evidence="2 3">
    <name type="scientific">Maritalea myrionectae</name>
    <dbReference type="NCBI Taxonomy" id="454601"/>
    <lineage>
        <taxon>Bacteria</taxon>
        <taxon>Pseudomonadati</taxon>
        <taxon>Pseudomonadota</taxon>
        <taxon>Alphaproteobacteria</taxon>
        <taxon>Hyphomicrobiales</taxon>
        <taxon>Devosiaceae</taxon>
        <taxon>Maritalea</taxon>
    </lineage>
</organism>
<dbReference type="InterPro" id="IPR005532">
    <property type="entry name" value="SUMF_dom"/>
</dbReference>
<dbReference type="PANTHER" id="PTHR23150:SF19">
    <property type="entry name" value="FORMYLGLYCINE-GENERATING ENZYME"/>
    <property type="match status" value="1"/>
</dbReference>
<dbReference type="STRING" id="1122213.GCA_000423365_01909"/>
<dbReference type="Proteomes" id="UP000258927">
    <property type="component" value="Chromosome"/>
</dbReference>
<dbReference type="PANTHER" id="PTHR23150">
    <property type="entry name" value="SULFATASE MODIFYING FACTOR 1, 2"/>
    <property type="match status" value="1"/>
</dbReference>
<protein>
    <submittedName>
        <fullName evidence="2">Non-specific serine/threonine protein kinase</fullName>
    </submittedName>
</protein>
<dbReference type="Gene3D" id="3.90.1580.10">
    <property type="entry name" value="paralog of FGE (formylglycine-generating enzyme)"/>
    <property type="match status" value="1"/>
</dbReference>
<dbReference type="RefSeq" id="WP_205468077.1">
    <property type="nucleotide sequence ID" value="NZ_CP021330.1"/>
</dbReference>
<reference evidence="2 3" key="1">
    <citation type="submission" date="2017-05" db="EMBL/GenBank/DDBJ databases">
        <title>Genome Analysis of Maritalea myrionectae HL2708#5.</title>
        <authorList>
            <consortium name="Cotde Inc.-PKNU"/>
            <person name="Jang D."/>
            <person name="Oh H.-M."/>
        </authorList>
    </citation>
    <scope>NUCLEOTIDE SEQUENCE [LARGE SCALE GENOMIC DNA]</scope>
    <source>
        <strain evidence="2 3">HL2708#5</strain>
    </source>
</reference>
<dbReference type="GO" id="GO:0120147">
    <property type="term" value="F:formylglycine-generating oxidase activity"/>
    <property type="evidence" value="ECO:0007669"/>
    <property type="project" value="TreeGrafter"/>
</dbReference>
<gene>
    <name evidence="2" type="ORF">MXMO3_00887</name>
</gene>
<dbReference type="GO" id="GO:0004674">
    <property type="term" value="F:protein serine/threonine kinase activity"/>
    <property type="evidence" value="ECO:0007669"/>
    <property type="project" value="UniProtKB-KW"/>
</dbReference>
<dbReference type="InterPro" id="IPR051043">
    <property type="entry name" value="Sulfatase_Mod_Factor_Kinase"/>
</dbReference>
<dbReference type="Pfam" id="PF03781">
    <property type="entry name" value="FGE-sulfatase"/>
    <property type="match status" value="1"/>
</dbReference>
<proteinExistence type="predicted"/>
<keyword evidence="2" id="KW-0723">Serine/threonine-protein kinase</keyword>
<keyword evidence="2" id="KW-0808">Transferase</keyword>
<sequence>MDHLDLDDVLADFVELEGGRADLRDDRIQAKWQVELKPFCLSKYPVTQALYHQVTGHNPARFTGESHPVEHVSWYDAVQFCNQISAHFDVRPVYQMGESKDHVTEDLSADGFRLPHDAEWQFAALGGQSSPLYGEIDEIAWFKENSGGTTHEVGRKAPNAYGLYDMLGNVWEWCFDVYDAEVYGSYRIFRGGGWNDPERGCLATNRRRSHPTYAIDDLGFRLARTRR</sequence>
<evidence type="ECO:0000313" key="2">
    <source>
        <dbReference type="EMBL" id="AVX03419.1"/>
    </source>
</evidence>
<dbReference type="KEGG" id="mmyr:MXMO3_00887"/>